<proteinExistence type="predicted"/>
<dbReference type="Proteomes" id="UP000051886">
    <property type="component" value="Unassembled WGS sequence"/>
</dbReference>
<dbReference type="EMBL" id="JQCN01000069">
    <property type="protein sequence ID" value="KRN95796.1"/>
    <property type="molecule type" value="Genomic_DNA"/>
</dbReference>
<protein>
    <submittedName>
        <fullName evidence="1">Uncharacterized protein</fullName>
    </submittedName>
</protein>
<gene>
    <name evidence="1" type="ORF">IV66_GL000815</name>
</gene>
<evidence type="ECO:0000313" key="2">
    <source>
        <dbReference type="Proteomes" id="UP000051886"/>
    </source>
</evidence>
<reference evidence="1 2" key="1">
    <citation type="journal article" date="2015" name="Genome Announc.">
        <title>Expanding the biotechnology potential of lactobacilli through comparative genomics of 213 strains and associated genera.</title>
        <authorList>
            <person name="Sun Z."/>
            <person name="Harris H.M."/>
            <person name="McCann A."/>
            <person name="Guo C."/>
            <person name="Argimon S."/>
            <person name="Zhang W."/>
            <person name="Yang X."/>
            <person name="Jeffery I.B."/>
            <person name="Cooney J.C."/>
            <person name="Kagawa T.F."/>
            <person name="Liu W."/>
            <person name="Song Y."/>
            <person name="Salvetti E."/>
            <person name="Wrobel A."/>
            <person name="Rasinkangas P."/>
            <person name="Parkhill J."/>
            <person name="Rea M.C."/>
            <person name="O'Sullivan O."/>
            <person name="Ritari J."/>
            <person name="Douillard F.P."/>
            <person name="Paul Ross R."/>
            <person name="Yang R."/>
            <person name="Briner A.E."/>
            <person name="Felis G.E."/>
            <person name="de Vos W.M."/>
            <person name="Barrangou R."/>
            <person name="Klaenhammer T.R."/>
            <person name="Caufield P.W."/>
            <person name="Cui Y."/>
            <person name="Zhang H."/>
            <person name="O'Toole P.W."/>
        </authorList>
    </citation>
    <scope>NUCLEOTIDE SEQUENCE [LARGE SCALE GENOMIC DNA]</scope>
    <source>
        <strain evidence="1 2">NBRC 103219</strain>
    </source>
</reference>
<name>A0A0R2LBJ1_9LACO</name>
<evidence type="ECO:0000313" key="1">
    <source>
        <dbReference type="EMBL" id="KRN95796.1"/>
    </source>
</evidence>
<dbReference type="STRING" id="449659.IV66_GL000815"/>
<keyword evidence="2" id="KW-1185">Reference proteome</keyword>
<accession>A0A0R2LBJ1</accession>
<dbReference type="AlphaFoldDB" id="A0A0R2LBJ1"/>
<dbReference type="PATRIC" id="fig|449659.4.peg.821"/>
<comment type="caution">
    <text evidence="1">The sequence shown here is derived from an EMBL/GenBank/DDBJ whole genome shotgun (WGS) entry which is preliminary data.</text>
</comment>
<sequence length="50" mass="5800">MPTLLKQKSFIEYYLLKKAINLLEKAKQKTVLSTNVSAFLTSDELIFICY</sequence>
<organism evidence="1 2">
    <name type="scientific">Ligilactobacillus pobuzihii</name>
    <dbReference type="NCBI Taxonomy" id="449659"/>
    <lineage>
        <taxon>Bacteria</taxon>
        <taxon>Bacillati</taxon>
        <taxon>Bacillota</taxon>
        <taxon>Bacilli</taxon>
        <taxon>Lactobacillales</taxon>
        <taxon>Lactobacillaceae</taxon>
        <taxon>Ligilactobacillus</taxon>
    </lineage>
</organism>